<dbReference type="InterPro" id="IPR017404">
    <property type="entry name" value="Ladinin_1"/>
</dbReference>
<dbReference type="AlphaFoldDB" id="A0A8C9MUK8"/>
<sequence>MSFSRRNWSDLSSLARQRTLEDEEEQQRERRRRHRSLLSSTSTDEKPASPAKDISPASSRPSSLVKPQSPENGEERKLSEVLKTQEGRRTRGLPPVSEKLRQEKEQKEPGAGESCQETEAQPRGRQESSRAAEHAQEAARGRGDPPRDKNLEPGSERKVVVRTWLQDKDQGAQTPRGEQRKEAKEPPEVGSCRLREVKILTRVGNRSTEEKISAVTSSPEQQIISKKQKEESQSPLTRSASLRIPGSNSTIGEKLEKYNSAVQRSEGVKSSVPAQKSRLLSSEGVASKRNFFERSAPSKAEPAALRKDSLKISGSVTSRINLWISRAQEPAKEENGKEIRRINSLAKRDVWIKQPGDTSGDTKVIMELLWNLVHHLWQSQDVRGGVIWGSQDSVTLGSQQEGTTGGICKGEEDSGLGGEGKWPVMGFRGCLPAPSPAGDSHCLVKAAASGGVAASGTASVVPTFFCSCSNTSCAIRPSGKNWFAPKIKAQPYPTIQQPLPRVPCAMCGCSPRHGVLCLWDGKEEAWKSLPVPSVPNHCLSVEVQACRLPTDAEGQLLPCLPSTFAVLLLISACAPELPWQRGSPTQLPGSWRMSVRQEPAWLREFQLHIHGPRLLPGAGGAVSCHPCQAVTARGAQPEAHEAT</sequence>
<feature type="compositionally biased region" description="Polar residues" evidence="1">
    <location>
        <begin position="233"/>
        <end position="250"/>
    </location>
</feature>
<proteinExistence type="predicted"/>
<organism evidence="2 3">
    <name type="scientific">Serinus canaria</name>
    <name type="common">Island canary</name>
    <name type="synonym">Fringilla canaria</name>
    <dbReference type="NCBI Taxonomy" id="9135"/>
    <lineage>
        <taxon>Eukaryota</taxon>
        <taxon>Metazoa</taxon>
        <taxon>Chordata</taxon>
        <taxon>Craniata</taxon>
        <taxon>Vertebrata</taxon>
        <taxon>Euteleostomi</taxon>
        <taxon>Archelosauria</taxon>
        <taxon>Archosauria</taxon>
        <taxon>Dinosauria</taxon>
        <taxon>Saurischia</taxon>
        <taxon>Theropoda</taxon>
        <taxon>Coelurosauria</taxon>
        <taxon>Aves</taxon>
        <taxon>Neognathae</taxon>
        <taxon>Neoaves</taxon>
        <taxon>Telluraves</taxon>
        <taxon>Australaves</taxon>
        <taxon>Passeriformes</taxon>
        <taxon>Passeroidea</taxon>
        <taxon>Fringillidae</taxon>
        <taxon>Carduelinae</taxon>
        <taxon>Serinus</taxon>
    </lineage>
</organism>
<keyword evidence="3" id="KW-1185">Reference proteome</keyword>
<feature type="compositionally biased region" description="Polar residues" evidence="1">
    <location>
        <begin position="1"/>
        <end position="15"/>
    </location>
</feature>
<feature type="compositionally biased region" description="Basic and acidic residues" evidence="1">
    <location>
        <begin position="73"/>
        <end position="89"/>
    </location>
</feature>
<feature type="compositionally biased region" description="Basic and acidic residues" evidence="1">
    <location>
        <begin position="98"/>
        <end position="110"/>
    </location>
</feature>
<accession>A0A8C9MUK8</accession>
<dbReference type="Proteomes" id="UP000694409">
    <property type="component" value="Unassembled WGS sequence"/>
</dbReference>
<dbReference type="PANTHER" id="PTHR12392">
    <property type="entry name" value="LADININ 1"/>
    <property type="match status" value="1"/>
</dbReference>
<feature type="region of interest" description="Disordered" evidence="1">
    <location>
        <begin position="1"/>
        <end position="250"/>
    </location>
</feature>
<evidence type="ECO:0000313" key="3">
    <source>
        <dbReference type="Proteomes" id="UP000694409"/>
    </source>
</evidence>
<dbReference type="Ensembl" id="ENSSCAT00000010379.1">
    <property type="protein sequence ID" value="ENSSCAP00000009198.1"/>
    <property type="gene ID" value="ENSSCAG00000007018.1"/>
</dbReference>
<reference evidence="2" key="1">
    <citation type="submission" date="2025-08" db="UniProtKB">
        <authorList>
            <consortium name="Ensembl"/>
        </authorList>
    </citation>
    <scope>IDENTIFICATION</scope>
</reference>
<name>A0A8C9MUK8_SERCA</name>
<evidence type="ECO:0000313" key="2">
    <source>
        <dbReference type="Ensembl" id="ENSSCAP00000009198.1"/>
    </source>
</evidence>
<dbReference type="PANTHER" id="PTHR12392:SF0">
    <property type="entry name" value="LADININ-1"/>
    <property type="match status" value="1"/>
</dbReference>
<protein>
    <submittedName>
        <fullName evidence="2">Ladinin 1</fullName>
    </submittedName>
</protein>
<feature type="compositionally biased region" description="Polar residues" evidence="1">
    <location>
        <begin position="56"/>
        <end position="71"/>
    </location>
</feature>
<feature type="compositionally biased region" description="Basic and acidic residues" evidence="1">
    <location>
        <begin position="120"/>
        <end position="170"/>
    </location>
</feature>
<feature type="compositionally biased region" description="Polar residues" evidence="1">
    <location>
        <begin position="214"/>
        <end position="225"/>
    </location>
</feature>
<feature type="compositionally biased region" description="Basic and acidic residues" evidence="1">
    <location>
        <begin position="177"/>
        <end position="199"/>
    </location>
</feature>
<gene>
    <name evidence="2" type="primary">LAD1</name>
</gene>
<dbReference type="GeneTree" id="ENSGT00940000174313"/>
<reference evidence="2" key="2">
    <citation type="submission" date="2025-09" db="UniProtKB">
        <authorList>
            <consortium name="Ensembl"/>
        </authorList>
    </citation>
    <scope>IDENTIFICATION</scope>
</reference>
<evidence type="ECO:0000256" key="1">
    <source>
        <dbReference type="SAM" id="MobiDB-lite"/>
    </source>
</evidence>
<dbReference type="GO" id="GO:0005198">
    <property type="term" value="F:structural molecule activity"/>
    <property type="evidence" value="ECO:0007669"/>
    <property type="project" value="InterPro"/>
</dbReference>